<feature type="region of interest" description="Disordered" evidence="1">
    <location>
        <begin position="60"/>
        <end position="80"/>
    </location>
</feature>
<organism evidence="2">
    <name type="scientific">Rosellinia necatrix</name>
    <name type="common">White root-rot fungus</name>
    <dbReference type="NCBI Taxonomy" id="77044"/>
    <lineage>
        <taxon>Eukaryota</taxon>
        <taxon>Fungi</taxon>
        <taxon>Dikarya</taxon>
        <taxon>Ascomycota</taxon>
        <taxon>Pezizomycotina</taxon>
        <taxon>Sordariomycetes</taxon>
        <taxon>Xylariomycetidae</taxon>
        <taxon>Xylariales</taxon>
        <taxon>Xylariaceae</taxon>
        <taxon>Rosellinia</taxon>
    </lineage>
</organism>
<dbReference type="Proteomes" id="UP000054516">
    <property type="component" value="Unassembled WGS sequence"/>
</dbReference>
<sequence>MDLIPTTFYLLPKPFAGCFHGGNADKKGPRRARIVSALPIEEAKMQPDTTVFKLRISQRSLSLSRSSFDEPESPRPYDTF</sequence>
<evidence type="ECO:0000313" key="3">
    <source>
        <dbReference type="Proteomes" id="UP000054516"/>
    </source>
</evidence>
<proteinExistence type="predicted"/>
<gene>
    <name evidence="2" type="ORF">SAMD00023353_1100750</name>
</gene>
<evidence type="ECO:0000256" key="1">
    <source>
        <dbReference type="SAM" id="MobiDB-lite"/>
    </source>
</evidence>
<dbReference type="EMBL" id="DF977456">
    <property type="protein sequence ID" value="GAW25689.1"/>
    <property type="molecule type" value="Genomic_DNA"/>
</dbReference>
<accession>A0A1S8A6Q0</accession>
<protein>
    <submittedName>
        <fullName evidence="2">Putative C6 zinc finger domain-containing protein</fullName>
    </submittedName>
</protein>
<keyword evidence="3" id="KW-1185">Reference proteome</keyword>
<dbReference type="AlphaFoldDB" id="A0A1S8A6Q0"/>
<name>A0A1S8A6Q0_ROSNE</name>
<evidence type="ECO:0000313" key="2">
    <source>
        <dbReference type="EMBL" id="GAW25689.1"/>
    </source>
</evidence>
<reference evidence="2" key="1">
    <citation type="submission" date="2016-03" db="EMBL/GenBank/DDBJ databases">
        <title>Draft genome sequence of Rosellinia necatrix.</title>
        <authorList>
            <person name="Kanematsu S."/>
        </authorList>
    </citation>
    <scope>NUCLEOTIDE SEQUENCE [LARGE SCALE GENOMIC DNA]</scope>
    <source>
        <strain evidence="2">W97</strain>
    </source>
</reference>